<dbReference type="InterPro" id="IPR006600">
    <property type="entry name" value="HTH_CenpB_DNA-bd_dom"/>
</dbReference>
<dbReference type="Pfam" id="PF04218">
    <property type="entry name" value="CENP-B_N"/>
    <property type="match status" value="1"/>
</dbReference>
<feature type="region of interest" description="Disordered" evidence="3">
    <location>
        <begin position="218"/>
        <end position="237"/>
    </location>
</feature>
<feature type="compositionally biased region" description="Polar residues" evidence="3">
    <location>
        <begin position="365"/>
        <end position="375"/>
    </location>
</feature>
<feature type="compositionally biased region" description="Polar residues" evidence="3">
    <location>
        <begin position="121"/>
        <end position="142"/>
    </location>
</feature>
<dbReference type="Pfam" id="PF03221">
    <property type="entry name" value="HTH_Tnp_Tc5"/>
    <property type="match status" value="1"/>
</dbReference>
<comment type="caution">
    <text evidence="5">The sequence shown here is derived from an EMBL/GenBank/DDBJ whole genome shotgun (WGS) entry which is preliminary data.</text>
</comment>
<dbReference type="InterPro" id="IPR009057">
    <property type="entry name" value="Homeodomain-like_sf"/>
</dbReference>
<keyword evidence="6" id="KW-1185">Reference proteome</keyword>
<evidence type="ECO:0000313" key="6">
    <source>
        <dbReference type="Proteomes" id="UP001175261"/>
    </source>
</evidence>
<dbReference type="SUPFAM" id="SSF46689">
    <property type="entry name" value="Homeodomain-like"/>
    <property type="match status" value="2"/>
</dbReference>
<proteinExistence type="predicted"/>
<dbReference type="GO" id="GO:0003677">
    <property type="term" value="F:DNA binding"/>
    <property type="evidence" value="ECO:0007669"/>
    <property type="project" value="UniProtKB-KW"/>
</dbReference>
<name>A0AA39GNK3_SARSR</name>
<evidence type="ECO:0000259" key="4">
    <source>
        <dbReference type="PROSITE" id="PS51253"/>
    </source>
</evidence>
<feature type="region of interest" description="Disordered" evidence="3">
    <location>
        <begin position="581"/>
        <end position="611"/>
    </location>
</feature>
<gene>
    <name evidence="5" type="ORF">NLU13_2837</name>
</gene>
<dbReference type="PROSITE" id="PS51253">
    <property type="entry name" value="HTH_CENPB"/>
    <property type="match status" value="1"/>
</dbReference>
<feature type="compositionally biased region" description="Polar residues" evidence="3">
    <location>
        <begin position="500"/>
        <end position="517"/>
    </location>
</feature>
<feature type="domain" description="HTH CENPB-type" evidence="4">
    <location>
        <begin position="227"/>
        <end position="302"/>
    </location>
</feature>
<evidence type="ECO:0000256" key="2">
    <source>
        <dbReference type="ARBA" id="ARBA00023242"/>
    </source>
</evidence>
<keyword evidence="1" id="KW-0238">DNA-binding</keyword>
<evidence type="ECO:0000256" key="1">
    <source>
        <dbReference type="ARBA" id="ARBA00023125"/>
    </source>
</evidence>
<dbReference type="InterPro" id="IPR050863">
    <property type="entry name" value="CenT-Element_Derived"/>
</dbReference>
<protein>
    <recommendedName>
        <fullName evidence="4">HTH CENPB-type domain-containing protein</fullName>
    </recommendedName>
</protein>
<dbReference type="PANTHER" id="PTHR19303:SF70">
    <property type="entry name" value="HTH CENPB-TYPE DOMAIN-CONTAINING PROTEIN"/>
    <property type="match status" value="1"/>
</dbReference>
<dbReference type="AlphaFoldDB" id="A0AA39GNK3"/>
<dbReference type="InterPro" id="IPR007889">
    <property type="entry name" value="HTH_Psq"/>
</dbReference>
<feature type="region of interest" description="Disordered" evidence="3">
    <location>
        <begin position="455"/>
        <end position="535"/>
    </location>
</feature>
<feature type="compositionally biased region" description="Low complexity" evidence="3">
    <location>
        <begin position="518"/>
        <end position="532"/>
    </location>
</feature>
<feature type="compositionally biased region" description="Low complexity" evidence="3">
    <location>
        <begin position="455"/>
        <end position="465"/>
    </location>
</feature>
<sequence length="611" mass="66636">MLLLAEPSATPLDTLYDMNNLPPPNGPNHMGQHTSMPPNGGYNNEAWANLSPYNQSPYGNSPMTDYGFPNYVHHPLPSESLSRMPPPLPQPQYHHQMIQPASTAHLPQQSHAHMGHHQLPMLNTNTTWPSQLTNPSPSTGSYSAPPPTITPVSSATTVEPPPVPMREEKQRRSLSIEQKRLMCLYHEDNPGVKQAEIGAKFGVERSTVSKVLGKKDEYLQRETETDPGPKRAKSKNHSLERTLVNFAKKQQARGLEIKDEELMEKARHFARINPDDKESLLSTLTTSWLRKFKRENKIGSGRLMRRASETNIPDSVRIRPPAGKGKSSRIASPVSAGGQMSPLSEGRSDEDMTQDAADFDFSYRQPASHSTTSLASDVRDAGRSSFSGTTTMSPVAPFTFSPDPNTGGFQVDHSLQLHADHQLDFHHREKRSHTFPSLNLDYLSKADAATPRITPATTMTAPSSAIESPASKDLKPLLPANNMPASMDPVLAGSPKLRRQGSNPNMSARSNVASGSNSVAQSVDSSPVSPSPEDARRAANTLLSYMNSMNTQQGAFDQGELMMIMQLTKKLQLHQQSAASAMGSRPRGGLSRIPEGDSEAAAAAEVAMEIN</sequence>
<keyword evidence="2" id="KW-0539">Nucleus</keyword>
<organism evidence="5 6">
    <name type="scientific">Sarocladium strictum</name>
    <name type="common">Black bundle disease fungus</name>
    <name type="synonym">Acremonium strictum</name>
    <dbReference type="NCBI Taxonomy" id="5046"/>
    <lineage>
        <taxon>Eukaryota</taxon>
        <taxon>Fungi</taxon>
        <taxon>Dikarya</taxon>
        <taxon>Ascomycota</taxon>
        <taxon>Pezizomycotina</taxon>
        <taxon>Sordariomycetes</taxon>
        <taxon>Hypocreomycetidae</taxon>
        <taxon>Hypocreales</taxon>
        <taxon>Sarocladiaceae</taxon>
        <taxon>Sarocladium</taxon>
    </lineage>
</organism>
<evidence type="ECO:0000256" key="3">
    <source>
        <dbReference type="SAM" id="MobiDB-lite"/>
    </source>
</evidence>
<dbReference type="EMBL" id="JAPDFR010000002">
    <property type="protein sequence ID" value="KAK0389262.1"/>
    <property type="molecule type" value="Genomic_DNA"/>
</dbReference>
<feature type="region of interest" description="Disordered" evidence="3">
    <location>
        <begin position="307"/>
        <end position="390"/>
    </location>
</feature>
<feature type="compositionally biased region" description="Low complexity" evidence="3">
    <location>
        <begin position="599"/>
        <end position="611"/>
    </location>
</feature>
<dbReference type="GO" id="GO:0005634">
    <property type="term" value="C:nucleus"/>
    <property type="evidence" value="ECO:0007669"/>
    <property type="project" value="TreeGrafter"/>
</dbReference>
<accession>A0AA39GNK3</accession>
<feature type="compositionally biased region" description="Basic and acidic residues" evidence="3">
    <location>
        <begin position="218"/>
        <end position="229"/>
    </location>
</feature>
<feature type="region of interest" description="Disordered" evidence="3">
    <location>
        <begin position="120"/>
        <end position="172"/>
    </location>
</feature>
<evidence type="ECO:0000313" key="5">
    <source>
        <dbReference type="EMBL" id="KAK0389262.1"/>
    </source>
</evidence>
<dbReference type="PANTHER" id="PTHR19303">
    <property type="entry name" value="TRANSPOSON"/>
    <property type="match status" value="1"/>
</dbReference>
<reference evidence="5" key="1">
    <citation type="submission" date="2022-10" db="EMBL/GenBank/DDBJ databases">
        <title>Determination and structural analysis of whole genome sequence of Sarocladium strictum F4-1.</title>
        <authorList>
            <person name="Hu L."/>
            <person name="Jiang Y."/>
        </authorList>
    </citation>
    <scope>NUCLEOTIDE SEQUENCE</scope>
    <source>
        <strain evidence="5">F4-1</strain>
    </source>
</reference>
<dbReference type="Proteomes" id="UP001175261">
    <property type="component" value="Unassembled WGS sequence"/>
</dbReference>
<dbReference type="Gene3D" id="1.10.10.60">
    <property type="entry name" value="Homeodomain-like"/>
    <property type="match status" value="1"/>
</dbReference>